<evidence type="ECO:0000256" key="1">
    <source>
        <dbReference type="SAM" id="MobiDB-lite"/>
    </source>
</evidence>
<gene>
    <name evidence="2" type="ORF">HK100_006878</name>
</gene>
<dbReference type="Proteomes" id="UP001211907">
    <property type="component" value="Unassembled WGS sequence"/>
</dbReference>
<sequence>MLDFVGGMTDTNVVAKPGDTAVDTGANNDTDTPDTNAKGLTTADTDNDDSGFNCAVCSDPACPRSDSFTDAGTIRDIHASLLAIRRA</sequence>
<proteinExistence type="predicted"/>
<comment type="caution">
    <text evidence="2">The sequence shown here is derived from an EMBL/GenBank/DDBJ whole genome shotgun (WGS) entry which is preliminary data.</text>
</comment>
<dbReference type="EMBL" id="JADGJH010003203">
    <property type="protein sequence ID" value="KAJ3092724.1"/>
    <property type="molecule type" value="Genomic_DNA"/>
</dbReference>
<evidence type="ECO:0000313" key="3">
    <source>
        <dbReference type="Proteomes" id="UP001211907"/>
    </source>
</evidence>
<evidence type="ECO:0000313" key="2">
    <source>
        <dbReference type="EMBL" id="KAJ3092724.1"/>
    </source>
</evidence>
<feature type="compositionally biased region" description="Polar residues" evidence="1">
    <location>
        <begin position="25"/>
        <end position="44"/>
    </location>
</feature>
<accession>A0AAD5SQ07</accession>
<name>A0AAD5SQ07_9FUNG</name>
<protein>
    <submittedName>
        <fullName evidence="2">Uncharacterized protein</fullName>
    </submittedName>
</protein>
<dbReference type="AlphaFoldDB" id="A0AAD5SQ07"/>
<reference evidence="2" key="1">
    <citation type="submission" date="2020-05" db="EMBL/GenBank/DDBJ databases">
        <title>Phylogenomic resolution of chytrid fungi.</title>
        <authorList>
            <person name="Stajich J.E."/>
            <person name="Amses K."/>
            <person name="Simmons R."/>
            <person name="Seto K."/>
            <person name="Myers J."/>
            <person name="Bonds A."/>
            <person name="Quandt C.A."/>
            <person name="Barry K."/>
            <person name="Liu P."/>
            <person name="Grigoriev I."/>
            <person name="Longcore J.E."/>
            <person name="James T.Y."/>
        </authorList>
    </citation>
    <scope>NUCLEOTIDE SEQUENCE</scope>
    <source>
        <strain evidence="2">JEL0513</strain>
    </source>
</reference>
<feature type="region of interest" description="Disordered" evidence="1">
    <location>
        <begin position="13"/>
        <end position="49"/>
    </location>
</feature>
<keyword evidence="3" id="KW-1185">Reference proteome</keyword>
<organism evidence="2 3">
    <name type="scientific">Physocladia obscura</name>
    <dbReference type="NCBI Taxonomy" id="109957"/>
    <lineage>
        <taxon>Eukaryota</taxon>
        <taxon>Fungi</taxon>
        <taxon>Fungi incertae sedis</taxon>
        <taxon>Chytridiomycota</taxon>
        <taxon>Chytridiomycota incertae sedis</taxon>
        <taxon>Chytridiomycetes</taxon>
        <taxon>Chytridiales</taxon>
        <taxon>Chytriomycetaceae</taxon>
        <taxon>Physocladia</taxon>
    </lineage>
</organism>